<gene>
    <name evidence="1" type="ORF">SYNPS1DRAFT_20980</name>
</gene>
<protein>
    <submittedName>
        <fullName evidence="1">Uncharacterized protein</fullName>
    </submittedName>
</protein>
<organism evidence="1 2">
    <name type="scientific">Syncephalis pseudoplumigaleata</name>
    <dbReference type="NCBI Taxonomy" id="1712513"/>
    <lineage>
        <taxon>Eukaryota</taxon>
        <taxon>Fungi</taxon>
        <taxon>Fungi incertae sedis</taxon>
        <taxon>Zoopagomycota</taxon>
        <taxon>Zoopagomycotina</taxon>
        <taxon>Zoopagomycetes</taxon>
        <taxon>Zoopagales</taxon>
        <taxon>Piptocephalidaceae</taxon>
        <taxon>Syncephalis</taxon>
    </lineage>
</organism>
<dbReference type="OrthoDB" id="10512845at2759"/>
<proteinExistence type="predicted"/>
<keyword evidence="2" id="KW-1185">Reference proteome</keyword>
<evidence type="ECO:0000313" key="2">
    <source>
        <dbReference type="Proteomes" id="UP000278143"/>
    </source>
</evidence>
<sequence>MGILSTVYPCQYTELHLEMVSEMLFGIYLMPCHVVGSRTTTTDYYEQPGNFSEYIHYHAKNACIGGRGARVYHCDWKQTPVADNQTASCLMLDNYDSMNEARASVNFTYYNASDAAIAMEQSASGSTSLSTHGTLPLLLLLVALAGVLLDSAILTGCNMQAAAAAEANMLMKLEPGHAWGECADQSYGFMRPNNKTFSRTDLNDLARYNYSYCKFRIYPKLSETVCQEQVTTLVRTNMTEIPCLLLLNTATNTSTISIYRVDYIKSSEDDAEDPNYPKSVVDHDTRAMGVANHGDHSAGCSAIFWSYTTVMASIALWGMCL</sequence>
<evidence type="ECO:0000313" key="1">
    <source>
        <dbReference type="EMBL" id="RKP27503.1"/>
    </source>
</evidence>
<reference evidence="2" key="1">
    <citation type="journal article" date="2018" name="Nat. Microbiol.">
        <title>Leveraging single-cell genomics to expand the fungal tree of life.</title>
        <authorList>
            <person name="Ahrendt S.R."/>
            <person name="Quandt C.A."/>
            <person name="Ciobanu D."/>
            <person name="Clum A."/>
            <person name="Salamov A."/>
            <person name="Andreopoulos B."/>
            <person name="Cheng J.F."/>
            <person name="Woyke T."/>
            <person name="Pelin A."/>
            <person name="Henrissat B."/>
            <person name="Reynolds N.K."/>
            <person name="Benny G.L."/>
            <person name="Smith M.E."/>
            <person name="James T.Y."/>
            <person name="Grigoriev I.V."/>
        </authorList>
    </citation>
    <scope>NUCLEOTIDE SEQUENCE [LARGE SCALE GENOMIC DNA]</scope>
    <source>
        <strain evidence="2">Benny S71-1</strain>
    </source>
</reference>
<name>A0A4P9Z4J5_9FUNG</name>
<dbReference type="EMBL" id="KZ989195">
    <property type="protein sequence ID" value="RKP27503.1"/>
    <property type="molecule type" value="Genomic_DNA"/>
</dbReference>
<dbReference type="Proteomes" id="UP000278143">
    <property type="component" value="Unassembled WGS sequence"/>
</dbReference>
<dbReference type="AlphaFoldDB" id="A0A4P9Z4J5"/>
<accession>A0A4P9Z4J5</accession>